<dbReference type="Gene3D" id="3.40.50.300">
    <property type="entry name" value="P-loop containing nucleotide triphosphate hydrolases"/>
    <property type="match status" value="1"/>
</dbReference>
<protein>
    <submittedName>
        <fullName evidence="2">DnaB domain protein</fullName>
    </submittedName>
</protein>
<dbReference type="PANTHER" id="PTHR30153:SF2">
    <property type="entry name" value="REPLICATIVE DNA HELICASE"/>
    <property type="match status" value="1"/>
</dbReference>
<dbReference type="GO" id="GO:0005829">
    <property type="term" value="C:cytosol"/>
    <property type="evidence" value="ECO:0007669"/>
    <property type="project" value="TreeGrafter"/>
</dbReference>
<dbReference type="InterPro" id="IPR007694">
    <property type="entry name" value="DNA_helicase_DnaB-like_C"/>
</dbReference>
<gene>
    <name evidence="2" type="ordered locus">Glov_0026</name>
</gene>
<dbReference type="GO" id="GO:0005524">
    <property type="term" value="F:ATP binding"/>
    <property type="evidence" value="ECO:0007669"/>
    <property type="project" value="InterPro"/>
</dbReference>
<dbReference type="GO" id="GO:0006260">
    <property type="term" value="P:DNA replication"/>
    <property type="evidence" value="ECO:0007669"/>
    <property type="project" value="InterPro"/>
</dbReference>
<dbReference type="AlphaFoldDB" id="B3E998"/>
<dbReference type="EMBL" id="CP001089">
    <property type="protein sequence ID" value="ACD93764.1"/>
    <property type="molecule type" value="Genomic_DNA"/>
</dbReference>
<dbReference type="RefSeq" id="WP_012468123.1">
    <property type="nucleotide sequence ID" value="NC_010814.1"/>
</dbReference>
<feature type="domain" description="SF4 helicase" evidence="1">
    <location>
        <begin position="45"/>
        <end position="318"/>
    </location>
</feature>
<dbReference type="PANTHER" id="PTHR30153">
    <property type="entry name" value="REPLICATIVE DNA HELICASE DNAB"/>
    <property type="match status" value="1"/>
</dbReference>
<sequence>MQSFENQSAQNSLCKPVYRYSGQPIYAVHEFIDESLKMVQQSHEHAGAITGYPTGFLDLDHMLCGLQPGTLTVIASRPSNGKSSLAMNIAMNVGLKHTIPTAIFSLELSKEQLGIRLLSAVAHVDICRARTGHLSESDLCKLDDAKETLRKSAIYVDDTSGISITELLAKAIRLKVDHNVQVIIIDYLQLMRDDARSALDPTEISRISSSLKVLARELGVAVILLSQLHSSVGRRKAKKTRPKLSDLGNTGSLEDDADVILLIYRESVYCKACRRRDGSCVHNHEDLAEIIVAKHKNGPIGTVFVNFHADTLCFSNLC</sequence>
<dbReference type="STRING" id="398767.Glov_0026"/>
<reference evidence="2 3" key="1">
    <citation type="submission" date="2008-05" db="EMBL/GenBank/DDBJ databases">
        <title>Complete sequence of chromosome of Geobacter lovleyi SZ.</title>
        <authorList>
            <consortium name="US DOE Joint Genome Institute"/>
            <person name="Lucas S."/>
            <person name="Copeland A."/>
            <person name="Lapidus A."/>
            <person name="Glavina del Rio T."/>
            <person name="Dalin E."/>
            <person name="Tice H."/>
            <person name="Bruce D."/>
            <person name="Goodwin L."/>
            <person name="Pitluck S."/>
            <person name="Chertkov O."/>
            <person name="Meincke L."/>
            <person name="Brettin T."/>
            <person name="Detter J.C."/>
            <person name="Han C."/>
            <person name="Tapia R."/>
            <person name="Kuske C.R."/>
            <person name="Schmutz J."/>
            <person name="Larimer F."/>
            <person name="Land M."/>
            <person name="Hauser L."/>
            <person name="Kyrpides N."/>
            <person name="Mikhailova N."/>
            <person name="Sung Y."/>
            <person name="Fletcher K.E."/>
            <person name="Ritalahti K.M."/>
            <person name="Loeffler F.E."/>
            <person name="Richardson P."/>
        </authorList>
    </citation>
    <scope>NUCLEOTIDE SEQUENCE [LARGE SCALE GENOMIC DNA]</scope>
    <source>
        <strain evidence="3">ATCC BAA-1151 / DSM 17278 / SZ</strain>
    </source>
</reference>
<dbReference type="GO" id="GO:0003678">
    <property type="term" value="F:DNA helicase activity"/>
    <property type="evidence" value="ECO:0007669"/>
    <property type="project" value="InterPro"/>
</dbReference>
<dbReference type="eggNOG" id="COG0305">
    <property type="taxonomic scope" value="Bacteria"/>
</dbReference>
<dbReference type="OrthoDB" id="9773982at2"/>
<dbReference type="Pfam" id="PF03796">
    <property type="entry name" value="DnaB_C"/>
    <property type="match status" value="1"/>
</dbReference>
<evidence type="ECO:0000313" key="3">
    <source>
        <dbReference type="Proteomes" id="UP000002420"/>
    </source>
</evidence>
<accession>B3E998</accession>
<evidence type="ECO:0000259" key="1">
    <source>
        <dbReference type="PROSITE" id="PS51199"/>
    </source>
</evidence>
<dbReference type="SUPFAM" id="SSF52540">
    <property type="entry name" value="P-loop containing nucleoside triphosphate hydrolases"/>
    <property type="match status" value="1"/>
</dbReference>
<dbReference type="PROSITE" id="PS51199">
    <property type="entry name" value="SF4_HELICASE"/>
    <property type="match status" value="1"/>
</dbReference>
<dbReference type="KEGG" id="glo:Glov_0026"/>
<dbReference type="Proteomes" id="UP000002420">
    <property type="component" value="Chromosome"/>
</dbReference>
<name>B3E998_TRIL1</name>
<dbReference type="InterPro" id="IPR027417">
    <property type="entry name" value="P-loop_NTPase"/>
</dbReference>
<organism evidence="2 3">
    <name type="scientific">Trichlorobacter lovleyi (strain ATCC BAA-1151 / DSM 17278 / SZ)</name>
    <name type="common">Geobacter lovleyi</name>
    <dbReference type="NCBI Taxonomy" id="398767"/>
    <lineage>
        <taxon>Bacteria</taxon>
        <taxon>Pseudomonadati</taxon>
        <taxon>Thermodesulfobacteriota</taxon>
        <taxon>Desulfuromonadia</taxon>
        <taxon>Geobacterales</taxon>
        <taxon>Geobacteraceae</taxon>
        <taxon>Trichlorobacter</taxon>
    </lineage>
</organism>
<dbReference type="CDD" id="cd00984">
    <property type="entry name" value="DnaB_C"/>
    <property type="match status" value="1"/>
</dbReference>
<proteinExistence type="predicted"/>
<dbReference type="HOGENOM" id="CLU_005373_0_1_7"/>
<evidence type="ECO:0000313" key="2">
    <source>
        <dbReference type="EMBL" id="ACD93764.1"/>
    </source>
</evidence>
<keyword evidence="3" id="KW-1185">Reference proteome</keyword>